<proteinExistence type="predicted"/>
<evidence type="ECO:0000313" key="2">
    <source>
        <dbReference type="EMBL" id="CAA9532301.1"/>
    </source>
</evidence>
<feature type="region of interest" description="Disordered" evidence="1">
    <location>
        <begin position="35"/>
        <end position="126"/>
    </location>
</feature>
<feature type="compositionally biased region" description="Polar residues" evidence="1">
    <location>
        <begin position="82"/>
        <end position="93"/>
    </location>
</feature>
<organism evidence="2">
    <name type="scientific">uncultured Solirubrobacteraceae bacterium</name>
    <dbReference type="NCBI Taxonomy" id="1162706"/>
    <lineage>
        <taxon>Bacteria</taxon>
        <taxon>Bacillati</taxon>
        <taxon>Actinomycetota</taxon>
        <taxon>Thermoleophilia</taxon>
        <taxon>Solirubrobacterales</taxon>
        <taxon>Solirubrobacteraceae</taxon>
        <taxon>environmental samples</taxon>
    </lineage>
</organism>
<dbReference type="AlphaFoldDB" id="A0A6J4TUF2"/>
<reference evidence="2" key="1">
    <citation type="submission" date="2020-02" db="EMBL/GenBank/DDBJ databases">
        <authorList>
            <person name="Meier V. D."/>
        </authorList>
    </citation>
    <scope>NUCLEOTIDE SEQUENCE</scope>
    <source>
        <strain evidence="2">AVDCRST_MAG85</strain>
    </source>
</reference>
<feature type="non-terminal residue" evidence="2">
    <location>
        <position position="1"/>
    </location>
</feature>
<feature type="non-terminal residue" evidence="2">
    <location>
        <position position="126"/>
    </location>
</feature>
<gene>
    <name evidence="2" type="ORF">AVDCRST_MAG85-3789</name>
</gene>
<dbReference type="EMBL" id="CADCVT010000427">
    <property type="protein sequence ID" value="CAA9532301.1"/>
    <property type="molecule type" value="Genomic_DNA"/>
</dbReference>
<accession>A0A6J4TUF2</accession>
<name>A0A6J4TUF2_9ACTN</name>
<evidence type="ECO:0000256" key="1">
    <source>
        <dbReference type="SAM" id="MobiDB-lite"/>
    </source>
</evidence>
<sequence length="126" mass="13313">WVARTVPIVAPPATVRPLLVTIVPSSRTVACRAPHAIVTARPRPGSRPAKRTSPPHGARTVAPARAAMSIPRCCPASKRLARSSSNGVTTSPRTGHRHAAEALGGAARTRSAKRRTKRDIPTSIPR</sequence>
<protein>
    <submittedName>
        <fullName evidence="2">Uncharacterized protein</fullName>
    </submittedName>
</protein>